<organism evidence="9 10">
    <name type="scientific">Ensifer canadensis</name>
    <dbReference type="NCBI Taxonomy" id="555315"/>
    <lineage>
        <taxon>Bacteria</taxon>
        <taxon>Pseudomonadati</taxon>
        <taxon>Pseudomonadota</taxon>
        <taxon>Alphaproteobacteria</taxon>
        <taxon>Hyphomicrobiales</taxon>
        <taxon>Rhizobiaceae</taxon>
        <taxon>Sinorhizobium/Ensifer group</taxon>
        <taxon>Ensifer</taxon>
    </lineage>
</organism>
<dbReference type="Proteomes" id="UP000744980">
    <property type="component" value="Unassembled WGS sequence"/>
</dbReference>
<evidence type="ECO:0000313" key="10">
    <source>
        <dbReference type="Proteomes" id="UP000744980"/>
    </source>
</evidence>
<comment type="cofactor">
    <cofactor evidence="7">
        <name>heme</name>
        <dbReference type="ChEBI" id="CHEBI:30413"/>
    </cofactor>
</comment>
<dbReference type="PRINTS" id="PR00463">
    <property type="entry name" value="EP450I"/>
</dbReference>
<feature type="region of interest" description="Disordered" evidence="8">
    <location>
        <begin position="1"/>
        <end position="23"/>
    </location>
</feature>
<gene>
    <name evidence="9" type="ORF">GFB56_25120</name>
</gene>
<dbReference type="SUPFAM" id="SSF48264">
    <property type="entry name" value="Cytochrome P450"/>
    <property type="match status" value="1"/>
</dbReference>
<dbReference type="PANTHER" id="PTHR24291">
    <property type="entry name" value="CYTOCHROME P450 FAMILY 4"/>
    <property type="match status" value="1"/>
</dbReference>
<keyword evidence="5 7" id="KW-0408">Iron</keyword>
<sequence>MKTGAAVQNVSLDAGSERDRRGAYPDVSKRLSQIPGKSGFFSAISTAMAIRRDGVDYFVKQRENYGDIYRDWLGSDHVVVVTSPDIIGSILRNEDRAWSTGIAAGKTTEGLSLHIPAGRRGNSFGLDLEHHNSAVELVRHAFSRIALHGYLSTIQKSFNEDIQNWRIHKTIGFKKEVHHILSKLSARLFLGIDDKSESNRVRDTTDAHWKAFTSIIKSPVLNPKRRRAVELKRALRSQILSLIPIRRKRPGTDVLSYLCNLDEQPGELDDEHLIDLLFGVIFPSFDTTALGLSSMFYLLATHPEWQERVRSEVLSLPDDLSLDDLQKMEVTEWAWKETLRLYPVSPVAQRTSLKTQTLADHKIPAATRVTLSIGQLGFLPEYWEHPKRFDPERFSPQRAEDRGHEYIYMPLGHDLDRCTSAQLSSMEMKLLCIAILKRYRIELQHPYDARHRLAPLGSVSGDIELKLNKL</sequence>
<dbReference type="GO" id="GO:0005506">
    <property type="term" value="F:iron ion binding"/>
    <property type="evidence" value="ECO:0007669"/>
    <property type="project" value="InterPro"/>
</dbReference>
<evidence type="ECO:0000256" key="4">
    <source>
        <dbReference type="ARBA" id="ARBA00023002"/>
    </source>
</evidence>
<dbReference type="InterPro" id="IPR036396">
    <property type="entry name" value="Cyt_P450_sf"/>
</dbReference>
<comment type="similarity">
    <text evidence="1">Belongs to the cytochrome P450 family.</text>
</comment>
<feature type="binding site" description="axial binding residue" evidence="7">
    <location>
        <position position="418"/>
    </location>
    <ligand>
        <name>heme</name>
        <dbReference type="ChEBI" id="CHEBI:30413"/>
    </ligand>
    <ligandPart>
        <name>Fe</name>
        <dbReference type="ChEBI" id="CHEBI:18248"/>
    </ligandPart>
</feature>
<evidence type="ECO:0000256" key="1">
    <source>
        <dbReference type="ARBA" id="ARBA00010617"/>
    </source>
</evidence>
<evidence type="ECO:0000256" key="6">
    <source>
        <dbReference type="ARBA" id="ARBA00023033"/>
    </source>
</evidence>
<dbReference type="AlphaFoldDB" id="A0AAW4FS86"/>
<evidence type="ECO:0000256" key="8">
    <source>
        <dbReference type="SAM" id="MobiDB-lite"/>
    </source>
</evidence>
<evidence type="ECO:0000256" key="5">
    <source>
        <dbReference type="ARBA" id="ARBA00023004"/>
    </source>
</evidence>
<evidence type="ECO:0000256" key="7">
    <source>
        <dbReference type="PIRSR" id="PIRSR602401-1"/>
    </source>
</evidence>
<name>A0AAW4FS86_9HYPH</name>
<dbReference type="RefSeq" id="WP_203528971.1">
    <property type="nucleotide sequence ID" value="NZ_CP083375.1"/>
</dbReference>
<protein>
    <submittedName>
        <fullName evidence="9">Cytochrome P450</fullName>
    </submittedName>
</protein>
<dbReference type="InterPro" id="IPR050196">
    <property type="entry name" value="Cytochrome_P450_Monoox"/>
</dbReference>
<dbReference type="Gene3D" id="1.10.630.10">
    <property type="entry name" value="Cytochrome P450"/>
    <property type="match status" value="1"/>
</dbReference>
<dbReference type="InterPro" id="IPR001128">
    <property type="entry name" value="Cyt_P450"/>
</dbReference>
<feature type="compositionally biased region" description="Polar residues" evidence="8">
    <location>
        <begin position="1"/>
        <end position="11"/>
    </location>
</feature>
<keyword evidence="3 7" id="KW-0479">Metal-binding</keyword>
<dbReference type="PANTHER" id="PTHR24291:SF50">
    <property type="entry name" value="BIFUNCTIONAL ALBAFLAVENONE MONOOXYGENASE_TERPENE SYNTHASE"/>
    <property type="match status" value="1"/>
</dbReference>
<accession>A0AAW4FS86</accession>
<keyword evidence="10" id="KW-1185">Reference proteome</keyword>
<dbReference type="EMBL" id="WXFA01000021">
    <property type="protein sequence ID" value="MBM3094037.1"/>
    <property type="molecule type" value="Genomic_DNA"/>
</dbReference>
<dbReference type="GO" id="GO:0016705">
    <property type="term" value="F:oxidoreductase activity, acting on paired donors, with incorporation or reduction of molecular oxygen"/>
    <property type="evidence" value="ECO:0007669"/>
    <property type="project" value="InterPro"/>
</dbReference>
<evidence type="ECO:0000256" key="3">
    <source>
        <dbReference type="ARBA" id="ARBA00022723"/>
    </source>
</evidence>
<keyword evidence="6" id="KW-0503">Monooxygenase</keyword>
<dbReference type="GO" id="GO:0004497">
    <property type="term" value="F:monooxygenase activity"/>
    <property type="evidence" value="ECO:0007669"/>
    <property type="project" value="UniProtKB-KW"/>
</dbReference>
<evidence type="ECO:0000313" key="9">
    <source>
        <dbReference type="EMBL" id="MBM3094037.1"/>
    </source>
</evidence>
<dbReference type="GO" id="GO:0020037">
    <property type="term" value="F:heme binding"/>
    <property type="evidence" value="ECO:0007669"/>
    <property type="project" value="InterPro"/>
</dbReference>
<evidence type="ECO:0000256" key="2">
    <source>
        <dbReference type="ARBA" id="ARBA00022617"/>
    </source>
</evidence>
<dbReference type="Pfam" id="PF00067">
    <property type="entry name" value="p450"/>
    <property type="match status" value="1"/>
</dbReference>
<keyword evidence="2 7" id="KW-0349">Heme</keyword>
<reference evidence="9 10" key="1">
    <citation type="submission" date="2020-01" db="EMBL/GenBank/DDBJ databases">
        <title>Draft genome assembly of Ensifer adhaerens T173.</title>
        <authorList>
            <person name="Craig J.E."/>
            <person name="Stinchcombe J.R."/>
        </authorList>
    </citation>
    <scope>NUCLEOTIDE SEQUENCE [LARGE SCALE GENOMIC DNA]</scope>
    <source>
        <strain evidence="9 10">T173</strain>
    </source>
</reference>
<proteinExistence type="inferred from homology"/>
<keyword evidence="4" id="KW-0560">Oxidoreductase</keyword>
<dbReference type="InterPro" id="IPR002401">
    <property type="entry name" value="Cyt_P450_E_grp-I"/>
</dbReference>
<comment type="caution">
    <text evidence="9">The sequence shown here is derived from an EMBL/GenBank/DDBJ whole genome shotgun (WGS) entry which is preliminary data.</text>
</comment>